<feature type="compositionally biased region" description="Basic and acidic residues" evidence="1">
    <location>
        <begin position="84"/>
        <end position="107"/>
    </location>
</feature>
<sequence>MRSSENKMVVPGFVVDLLRGGDNDVGSSHCQKRLNCKRSGGGLRTGASCSWNLEKRCNRLAMKDVEANISVKEHMTQITTTKNVETDLGHGVEGTRGKRKLKDAQEA</sequence>
<organism evidence="2 3">
    <name type="scientific">Brassica cretica</name>
    <name type="common">Mustard</name>
    <dbReference type="NCBI Taxonomy" id="69181"/>
    <lineage>
        <taxon>Eukaryota</taxon>
        <taxon>Viridiplantae</taxon>
        <taxon>Streptophyta</taxon>
        <taxon>Embryophyta</taxon>
        <taxon>Tracheophyta</taxon>
        <taxon>Spermatophyta</taxon>
        <taxon>Magnoliopsida</taxon>
        <taxon>eudicotyledons</taxon>
        <taxon>Gunneridae</taxon>
        <taxon>Pentapetalae</taxon>
        <taxon>rosids</taxon>
        <taxon>malvids</taxon>
        <taxon>Brassicales</taxon>
        <taxon>Brassicaceae</taxon>
        <taxon>Brassiceae</taxon>
        <taxon>Brassica</taxon>
    </lineage>
</organism>
<name>A0ABQ7BZB8_BRACR</name>
<evidence type="ECO:0000313" key="3">
    <source>
        <dbReference type="Proteomes" id="UP000266723"/>
    </source>
</evidence>
<proteinExistence type="predicted"/>
<evidence type="ECO:0000313" key="2">
    <source>
        <dbReference type="EMBL" id="KAF3544770.1"/>
    </source>
</evidence>
<dbReference type="Proteomes" id="UP000266723">
    <property type="component" value="Unassembled WGS sequence"/>
</dbReference>
<reference evidence="2 3" key="1">
    <citation type="journal article" date="2020" name="BMC Genomics">
        <title>Intraspecific diversification of the crop wild relative Brassica cretica Lam. using demographic model selection.</title>
        <authorList>
            <person name="Kioukis A."/>
            <person name="Michalopoulou V.A."/>
            <person name="Briers L."/>
            <person name="Pirintsos S."/>
            <person name="Studholme D.J."/>
            <person name="Pavlidis P."/>
            <person name="Sarris P.F."/>
        </authorList>
    </citation>
    <scope>NUCLEOTIDE SEQUENCE [LARGE SCALE GENOMIC DNA]</scope>
    <source>
        <strain evidence="3">cv. PFS-1207/04</strain>
    </source>
</reference>
<accession>A0ABQ7BZB8</accession>
<comment type="caution">
    <text evidence="2">The sequence shown here is derived from an EMBL/GenBank/DDBJ whole genome shotgun (WGS) entry which is preliminary data.</text>
</comment>
<evidence type="ECO:0000256" key="1">
    <source>
        <dbReference type="SAM" id="MobiDB-lite"/>
    </source>
</evidence>
<keyword evidence="3" id="KW-1185">Reference proteome</keyword>
<feature type="region of interest" description="Disordered" evidence="1">
    <location>
        <begin position="80"/>
        <end position="107"/>
    </location>
</feature>
<protein>
    <submittedName>
        <fullName evidence="2">Uncharacterized protein</fullName>
    </submittedName>
</protein>
<dbReference type="EMBL" id="QGKV02000832">
    <property type="protein sequence ID" value="KAF3544770.1"/>
    <property type="molecule type" value="Genomic_DNA"/>
</dbReference>
<gene>
    <name evidence="2" type="ORF">DY000_02006202</name>
</gene>